<evidence type="ECO:0000313" key="3">
    <source>
        <dbReference type="EMBL" id="EUN29347.1"/>
    </source>
</evidence>
<gene>
    <name evidence="3" type="ORF">COCVIDRAFT_35744</name>
</gene>
<dbReference type="InterPro" id="IPR000421">
    <property type="entry name" value="FA58C"/>
</dbReference>
<dbReference type="Gene3D" id="2.60.120.260">
    <property type="entry name" value="Galactose-binding domain-like"/>
    <property type="match status" value="1"/>
</dbReference>
<dbReference type="Pfam" id="PF00754">
    <property type="entry name" value="F5_F8_type_C"/>
    <property type="match status" value="1"/>
</dbReference>
<dbReference type="GO" id="GO:0003824">
    <property type="term" value="F:catalytic activity"/>
    <property type="evidence" value="ECO:0007669"/>
    <property type="project" value="UniProtKB-ARBA"/>
</dbReference>
<dbReference type="HOGENOM" id="CLU_016780_1_0_1"/>
<keyword evidence="1" id="KW-0732">Signal</keyword>
<dbReference type="GeneID" id="26255764"/>
<dbReference type="SUPFAM" id="SSF48208">
    <property type="entry name" value="Six-hairpin glycosidases"/>
    <property type="match status" value="1"/>
</dbReference>
<feature type="chain" id="PRO_5004892096" description="F5/8 type C domain-containing protein" evidence="1">
    <location>
        <begin position="19"/>
        <end position="676"/>
    </location>
</feature>
<accession>W7EZ86</accession>
<name>W7EZ86_BIPV3</name>
<dbReference type="GO" id="GO:0005975">
    <property type="term" value="P:carbohydrate metabolic process"/>
    <property type="evidence" value="ECO:0007669"/>
    <property type="project" value="InterPro"/>
</dbReference>
<evidence type="ECO:0000259" key="2">
    <source>
        <dbReference type="PROSITE" id="PS50022"/>
    </source>
</evidence>
<protein>
    <recommendedName>
        <fullName evidence="2">F5/8 type C domain-containing protein</fullName>
    </recommendedName>
</protein>
<dbReference type="SUPFAM" id="SSF49785">
    <property type="entry name" value="Galactose-binding domain-like"/>
    <property type="match status" value="1"/>
</dbReference>
<dbReference type="Gene3D" id="1.50.10.10">
    <property type="match status" value="1"/>
</dbReference>
<dbReference type="Pfam" id="PF22422">
    <property type="entry name" value="MGH1-like_GH"/>
    <property type="match status" value="1"/>
</dbReference>
<feature type="domain" description="F5/8 type C" evidence="2">
    <location>
        <begin position="526"/>
        <end position="676"/>
    </location>
</feature>
<proteinExistence type="predicted"/>
<dbReference type="Proteomes" id="UP000054337">
    <property type="component" value="Unassembled WGS sequence"/>
</dbReference>
<dbReference type="InterPro" id="IPR012341">
    <property type="entry name" value="6hp_glycosidase-like_sf"/>
</dbReference>
<dbReference type="InterPro" id="IPR008979">
    <property type="entry name" value="Galactose-bd-like_sf"/>
</dbReference>
<sequence length="676" mass="75479">MKLATSLVLSSFVHQGLAALDSKAILSKYFGNDAPWYQDRIPLFESSDADLTDTYYYRWSIFRAHQRDLGAYGFISTEFLNDVSWQTKPWASLNDATGFHLLEARWCRDRRFKEDYATFMYSKDSSRRQFSESMASAVWDGYLVDGSVPDVIKRLDAMQVVYEAWKDSYDTSKGLYWVEPLRDATEYTISSIDASGGLDGFTGGESFRPTINSYQYANARAIANIAALKGGLASTVSTYNGRADALKQRVQDALWNSTFEHFIDRFKVNNQHVTYWNFIRGRELAGMVPWTHDLPDDKVEYAQAWSHVLNSSQLSGPAGLRTGEPSYQYYMRQYRYEGKNPECQWNGPVWPFQYTQVLSGLANFLDHYPTGAQTGVITPKDYTAMLRKYAKLHRNPSTGILDLEEDYHPDTGLPIVGLKRSHHYFHSGFNDLVLSGLVGLRPSASDVLVVNPLFDSSSIAYFRAERITYHGHDIAVQWDSDGSRYGTRGLVIEIDGKVAAQQLDVSKISIPLQPAPAPTPFTSRIAKSIQLNASTPYPRGTASVANSNTYAAIDGRVWFFDTEDAANGWESPVATTSSTGGDMWFEIDFGKQVTTSSAEIAFFASKNQGFAAPSKYKVQVQGQGGSWGDVQGATYGGVVANGVTQVAWTAVQSQKVRLVFTPTVGERVRLVEFKVF</sequence>
<organism evidence="3 4">
    <name type="scientific">Bipolaris victoriae (strain FI3)</name>
    <name type="common">Victoria blight of oats agent</name>
    <name type="synonym">Cochliobolus victoriae</name>
    <dbReference type="NCBI Taxonomy" id="930091"/>
    <lineage>
        <taxon>Eukaryota</taxon>
        <taxon>Fungi</taxon>
        <taxon>Dikarya</taxon>
        <taxon>Ascomycota</taxon>
        <taxon>Pezizomycotina</taxon>
        <taxon>Dothideomycetes</taxon>
        <taxon>Pleosporomycetidae</taxon>
        <taxon>Pleosporales</taxon>
        <taxon>Pleosporineae</taxon>
        <taxon>Pleosporaceae</taxon>
        <taxon>Bipolaris</taxon>
    </lineage>
</organism>
<feature type="signal peptide" evidence="1">
    <location>
        <begin position="1"/>
        <end position="18"/>
    </location>
</feature>
<dbReference type="EMBL" id="KI968713">
    <property type="protein sequence ID" value="EUN29347.1"/>
    <property type="molecule type" value="Genomic_DNA"/>
</dbReference>
<dbReference type="PROSITE" id="PS50022">
    <property type="entry name" value="FA58C_3"/>
    <property type="match status" value="1"/>
</dbReference>
<dbReference type="AlphaFoldDB" id="W7EZ86"/>
<evidence type="ECO:0000313" key="4">
    <source>
        <dbReference type="Proteomes" id="UP000054337"/>
    </source>
</evidence>
<evidence type="ECO:0000256" key="1">
    <source>
        <dbReference type="SAM" id="SignalP"/>
    </source>
</evidence>
<reference evidence="3 4" key="1">
    <citation type="journal article" date="2013" name="PLoS Genet.">
        <title>Comparative genome structure, secondary metabolite, and effector coding capacity across Cochliobolus pathogens.</title>
        <authorList>
            <person name="Condon B.J."/>
            <person name="Leng Y."/>
            <person name="Wu D."/>
            <person name="Bushley K.E."/>
            <person name="Ohm R.A."/>
            <person name="Otillar R."/>
            <person name="Martin J."/>
            <person name="Schackwitz W."/>
            <person name="Grimwood J."/>
            <person name="MohdZainudin N."/>
            <person name="Xue C."/>
            <person name="Wang R."/>
            <person name="Manning V.A."/>
            <person name="Dhillon B."/>
            <person name="Tu Z.J."/>
            <person name="Steffenson B.J."/>
            <person name="Salamov A."/>
            <person name="Sun H."/>
            <person name="Lowry S."/>
            <person name="LaButti K."/>
            <person name="Han J."/>
            <person name="Copeland A."/>
            <person name="Lindquist E."/>
            <person name="Barry K."/>
            <person name="Schmutz J."/>
            <person name="Baker S.E."/>
            <person name="Ciuffetti L.M."/>
            <person name="Grigoriev I.V."/>
            <person name="Zhong S."/>
            <person name="Turgeon B.G."/>
        </authorList>
    </citation>
    <scope>NUCLEOTIDE SEQUENCE [LARGE SCALE GENOMIC DNA]</scope>
    <source>
        <strain evidence="3 4">FI3</strain>
    </source>
</reference>
<dbReference type="RefSeq" id="XP_014558944.1">
    <property type="nucleotide sequence ID" value="XM_014703458.1"/>
</dbReference>
<dbReference type="InterPro" id="IPR008928">
    <property type="entry name" value="6-hairpin_glycosidase_sf"/>
</dbReference>
<dbReference type="InterPro" id="IPR054491">
    <property type="entry name" value="MGH1-like_GH"/>
</dbReference>
<keyword evidence="4" id="KW-1185">Reference proteome</keyword>
<dbReference type="OrthoDB" id="5382128at2759"/>